<evidence type="ECO:0000256" key="5">
    <source>
        <dbReference type="ARBA" id="ARBA00022605"/>
    </source>
</evidence>
<organism evidence="12 13">
    <name type="scientific">Zygosaccharomyces bailii (strain CLIB 213 / ATCC 58445 / CBS 680 / BCRC 21525 / NBRC 1098 / NCYC 1416 / NRRL Y-2227)</name>
    <dbReference type="NCBI Taxonomy" id="1333698"/>
    <lineage>
        <taxon>Eukaryota</taxon>
        <taxon>Fungi</taxon>
        <taxon>Dikarya</taxon>
        <taxon>Ascomycota</taxon>
        <taxon>Saccharomycotina</taxon>
        <taxon>Saccharomycetes</taxon>
        <taxon>Saccharomycetales</taxon>
        <taxon>Saccharomycetaceae</taxon>
        <taxon>Zygosaccharomyces</taxon>
    </lineage>
</organism>
<dbReference type="GO" id="GO:0006564">
    <property type="term" value="P:L-serine biosynthetic process"/>
    <property type="evidence" value="ECO:0007669"/>
    <property type="project" value="UniProtKB-KW"/>
</dbReference>
<evidence type="ECO:0000256" key="6">
    <source>
        <dbReference type="ARBA" id="ARBA00022723"/>
    </source>
</evidence>
<dbReference type="PANTHER" id="PTHR43344">
    <property type="entry name" value="PHOSPHOSERINE PHOSPHATASE"/>
    <property type="match status" value="1"/>
</dbReference>
<evidence type="ECO:0000256" key="1">
    <source>
        <dbReference type="ARBA" id="ARBA00001946"/>
    </source>
</evidence>
<reference evidence="13" key="1">
    <citation type="journal article" date="2013" name="Genome Announc.">
        <title>Genome sequence of the food spoilage yeast Zygosaccharomyces bailii CLIB 213(T).</title>
        <authorList>
            <person name="Galeote V."/>
            <person name="Bigey F."/>
            <person name="Devillers H."/>
            <person name="Neuveglise C."/>
            <person name="Dequin S."/>
        </authorList>
    </citation>
    <scope>NUCLEOTIDE SEQUENCE [LARGE SCALE GENOMIC DNA]</scope>
    <source>
        <strain evidence="13">CLIB 213 / ATCC 58445 / CBS 680 / CCRC 21525 / NBRC 1098 / NCYC 1416 / NRRL Y-2227</strain>
    </source>
</reference>
<keyword evidence="5" id="KW-0028">Amino-acid biosynthesis</keyword>
<gene>
    <name evidence="12" type="ORF">BN860_00870g</name>
</gene>
<feature type="active site" description="Nucleophile" evidence="11">
    <location>
        <position position="95"/>
    </location>
</feature>
<dbReference type="NCBIfam" id="TIGR01488">
    <property type="entry name" value="HAD-SF-IB"/>
    <property type="match status" value="1"/>
</dbReference>
<dbReference type="InterPro" id="IPR023214">
    <property type="entry name" value="HAD_sf"/>
</dbReference>
<dbReference type="Pfam" id="PF00702">
    <property type="entry name" value="Hydrolase"/>
    <property type="match status" value="1"/>
</dbReference>
<name>A0A8J2XBY8_ZYGB2</name>
<evidence type="ECO:0000313" key="12">
    <source>
        <dbReference type="EMBL" id="CDF90433.1"/>
    </source>
</evidence>
<feature type="active site" description="Proton donor" evidence="11">
    <location>
        <position position="97"/>
    </location>
</feature>
<comment type="similarity">
    <text evidence="3">Belongs to the HAD-like hydrolase superfamily. SerB family.</text>
</comment>
<keyword evidence="13" id="KW-1185">Reference proteome</keyword>
<evidence type="ECO:0000256" key="10">
    <source>
        <dbReference type="ARBA" id="ARBA00031693"/>
    </source>
</evidence>
<dbReference type="UniPathway" id="UPA00135">
    <property type="reaction ID" value="UER00198"/>
</dbReference>
<dbReference type="SFLD" id="SFLDG01136">
    <property type="entry name" value="C1.6:_Phosphoserine_Phosphatas"/>
    <property type="match status" value="1"/>
</dbReference>
<accession>A0A8J2XBY8</accession>
<keyword evidence="7" id="KW-0378">Hydrolase</keyword>
<keyword evidence="8" id="KW-0460">Magnesium</keyword>
<dbReference type="SFLD" id="SFLDF00029">
    <property type="entry name" value="phosphoserine_phosphatase"/>
    <property type="match status" value="1"/>
</dbReference>
<dbReference type="SFLD" id="SFLDS00003">
    <property type="entry name" value="Haloacid_Dehalogenase"/>
    <property type="match status" value="1"/>
</dbReference>
<dbReference type="GO" id="GO:0036424">
    <property type="term" value="F:L-phosphoserine phosphatase activity"/>
    <property type="evidence" value="ECO:0007669"/>
    <property type="project" value="InterPro"/>
</dbReference>
<dbReference type="InterPro" id="IPR050582">
    <property type="entry name" value="HAD-like_SerB"/>
</dbReference>
<dbReference type="SFLD" id="SFLDG01137">
    <property type="entry name" value="C1.6.1:_Phosphoserine_Phosphat"/>
    <property type="match status" value="1"/>
</dbReference>
<dbReference type="SUPFAM" id="SSF56784">
    <property type="entry name" value="HAD-like"/>
    <property type="match status" value="1"/>
</dbReference>
<dbReference type="EMBL" id="HG316460">
    <property type="protein sequence ID" value="CDF90433.1"/>
    <property type="molecule type" value="Genomic_DNA"/>
</dbReference>
<dbReference type="CDD" id="cd07500">
    <property type="entry name" value="HAD_PSP"/>
    <property type="match status" value="1"/>
</dbReference>
<keyword evidence="6" id="KW-0479">Metal-binding</keyword>
<evidence type="ECO:0000256" key="9">
    <source>
        <dbReference type="ARBA" id="ARBA00023299"/>
    </source>
</evidence>
<dbReference type="PANTHER" id="PTHR43344:SF2">
    <property type="entry name" value="PHOSPHOSERINE PHOSPHATASE"/>
    <property type="match status" value="1"/>
</dbReference>
<dbReference type="Proteomes" id="UP000019375">
    <property type="component" value="Unassembled WGS sequence"/>
</dbReference>
<evidence type="ECO:0000256" key="3">
    <source>
        <dbReference type="ARBA" id="ARBA00009184"/>
    </source>
</evidence>
<dbReference type="EC" id="3.1.3.3" evidence="4"/>
<evidence type="ECO:0000256" key="2">
    <source>
        <dbReference type="ARBA" id="ARBA00005135"/>
    </source>
</evidence>
<dbReference type="GO" id="GO:0000287">
    <property type="term" value="F:magnesium ion binding"/>
    <property type="evidence" value="ECO:0007669"/>
    <property type="project" value="TreeGrafter"/>
</dbReference>
<dbReference type="Gene3D" id="3.40.50.1000">
    <property type="entry name" value="HAD superfamily/HAD-like"/>
    <property type="match status" value="1"/>
</dbReference>
<evidence type="ECO:0000256" key="4">
    <source>
        <dbReference type="ARBA" id="ARBA00012640"/>
    </source>
</evidence>
<dbReference type="OrthoDB" id="27226at2759"/>
<evidence type="ECO:0000256" key="8">
    <source>
        <dbReference type="ARBA" id="ARBA00022842"/>
    </source>
</evidence>
<dbReference type="AlphaFoldDB" id="A0A8J2XBY8"/>
<comment type="pathway">
    <text evidence="2">Amino-acid biosynthesis; L-serine biosynthesis; L-serine from 3-phospho-D-glycerate: step 3/3.</text>
</comment>
<comment type="cofactor">
    <cofactor evidence="1">
        <name>Mg(2+)</name>
        <dbReference type="ChEBI" id="CHEBI:18420"/>
    </cofactor>
</comment>
<evidence type="ECO:0000256" key="11">
    <source>
        <dbReference type="PIRSR" id="PIRSR604469-1"/>
    </source>
</evidence>
<sequence>MSQFVVTYISHTPELSEAHVAALNTQLESSSSQCKISQLKFISANAADVYLCSEGPLPLTELQSQLRGLIDSSEDVDIVLQRNDNHRQKKLVVFDMDSTLIYQEVIEMIASYANVEDKVREITDRAMNGELDFAMSLKERVLLLKGLEIEPLYEAIKPRLEITKGVPELCRSLKRHGVKLAVLSGGFIPFANYIKDQLQLDFAKANELEVTDDGRLTGRTKGELVDGNCKARTLLDLCQKYSIAPEDSLMVGDGGNDLPAMAVAGFGVAWHAKPRVQELAPSRLNTESMIDLLHILGYAK</sequence>
<evidence type="ECO:0000313" key="13">
    <source>
        <dbReference type="Proteomes" id="UP000019375"/>
    </source>
</evidence>
<evidence type="ECO:0000256" key="7">
    <source>
        <dbReference type="ARBA" id="ARBA00022801"/>
    </source>
</evidence>
<keyword evidence="9" id="KW-0718">Serine biosynthesis</keyword>
<dbReference type="InterPro" id="IPR004469">
    <property type="entry name" value="PSP"/>
</dbReference>
<protein>
    <recommendedName>
        <fullName evidence="4">phosphoserine phosphatase</fullName>
        <ecNumber evidence="4">3.1.3.3</ecNumber>
    </recommendedName>
    <alternativeName>
        <fullName evidence="10">O-phosphoserine phosphohydrolase</fullName>
    </alternativeName>
</protein>
<proteinExistence type="inferred from homology"/>
<dbReference type="InterPro" id="IPR036412">
    <property type="entry name" value="HAD-like_sf"/>
</dbReference>
<dbReference type="NCBIfam" id="TIGR00338">
    <property type="entry name" value="serB"/>
    <property type="match status" value="1"/>
</dbReference>
<dbReference type="GO" id="GO:0005737">
    <property type="term" value="C:cytoplasm"/>
    <property type="evidence" value="ECO:0007669"/>
    <property type="project" value="TreeGrafter"/>
</dbReference>